<proteinExistence type="predicted"/>
<dbReference type="Proteomes" id="UP000196158">
    <property type="component" value="Unassembled WGS sequence"/>
</dbReference>
<dbReference type="AlphaFoldDB" id="A0A1X7QXR3"/>
<dbReference type="EMBL" id="FXLY01000002">
    <property type="protein sequence ID" value="SMN18212.1"/>
    <property type="molecule type" value="Genomic_DNA"/>
</dbReference>
<dbReference type="GO" id="GO:0019843">
    <property type="term" value="F:rRNA binding"/>
    <property type="evidence" value="ECO:0007669"/>
    <property type="project" value="InterPro"/>
</dbReference>
<dbReference type="GO" id="GO:0000027">
    <property type="term" value="P:ribosomal large subunit assembly"/>
    <property type="evidence" value="ECO:0007669"/>
    <property type="project" value="TreeGrafter"/>
</dbReference>
<dbReference type="PANTHER" id="PTHR12661:SF5">
    <property type="entry name" value="SUPPRESSOR OF SWI4 1 HOMOLOG"/>
    <property type="match status" value="1"/>
</dbReference>
<dbReference type="SMART" id="SM00879">
    <property type="entry name" value="Brix"/>
    <property type="match status" value="1"/>
</dbReference>
<evidence type="ECO:0000313" key="3">
    <source>
        <dbReference type="EMBL" id="SMN18212.1"/>
    </source>
</evidence>
<dbReference type="OrthoDB" id="10261452at2759"/>
<feature type="compositionally biased region" description="Acidic residues" evidence="1">
    <location>
        <begin position="474"/>
        <end position="491"/>
    </location>
</feature>
<name>A0A1X7QXR3_9SACH</name>
<keyword evidence="4" id="KW-1185">Reference proteome</keyword>
<feature type="region of interest" description="Disordered" evidence="1">
    <location>
        <begin position="290"/>
        <end position="342"/>
    </location>
</feature>
<dbReference type="Pfam" id="PF04427">
    <property type="entry name" value="Brix"/>
    <property type="match status" value="1"/>
</dbReference>
<evidence type="ECO:0000256" key="1">
    <source>
        <dbReference type="SAM" id="MobiDB-lite"/>
    </source>
</evidence>
<dbReference type="GO" id="GO:0006364">
    <property type="term" value="P:rRNA processing"/>
    <property type="evidence" value="ECO:0007669"/>
    <property type="project" value="InterPro"/>
</dbReference>
<sequence>MARRRTKKRTHVQPTADALKGIPKSMVIRVGQTSLANHALNQLVKDFRQIMQPHTAIRLKERKSNKLKDFVVMCGPLDVSHLFIFTQSEKTGNVSLKVARTPNGPTITFQVQDYSLSKDIKKYLKKPKSLNSEDVLSPPLLVMNGFNNKLTQNDDADEKDEKKKVEKIVVSMFQNIFPPLNPSQTHLNSIKRVFMINKDAKTGEISLRHYFIEIKDVEISKSLKSLFKAKSNPNKKLPVLTGKQDISSLILDHDIDPYTSESEVDEQDPDSIISVMEKNKGNLESKISIKQKIDREKQKEEQKRQKELDIATGLSTNNEGHAKVEDEGESTNGTDGNINLDENLGNPKKKAIRLTEVGPRLTLKLVKLEEGICSGKVLYHEYVHKTDAEIKKLEKRHLAKMRLKEERRKEQEANIARKKAVKDAKKERKMERRAARKALEKDAEGDEKMDGDKSAESDDDSDSNSDSEHNYSDVPEDIDSDLFSDLEEATQ</sequence>
<accession>A0A1X7QXR3</accession>
<dbReference type="InterPro" id="IPR045112">
    <property type="entry name" value="PPAN-like"/>
</dbReference>
<feature type="compositionally biased region" description="Basic and acidic residues" evidence="1">
    <location>
        <begin position="291"/>
        <end position="309"/>
    </location>
</feature>
<dbReference type="GO" id="GO:0005730">
    <property type="term" value="C:nucleolus"/>
    <property type="evidence" value="ECO:0007669"/>
    <property type="project" value="UniProtKB-ARBA"/>
</dbReference>
<evidence type="ECO:0000259" key="2">
    <source>
        <dbReference type="PROSITE" id="PS50833"/>
    </source>
</evidence>
<feature type="compositionally biased region" description="Basic and acidic residues" evidence="1">
    <location>
        <begin position="421"/>
        <end position="456"/>
    </location>
</feature>
<dbReference type="InterPro" id="IPR007109">
    <property type="entry name" value="Brix"/>
</dbReference>
<protein>
    <submittedName>
        <fullName evidence="3">Similar to Saccharomyces cerevisiae YHR066W SSF1 Constituent of 66S pre-ribosomal particles, required for ribosomal large subunit maturation</fullName>
    </submittedName>
</protein>
<organism evidence="3 4">
    <name type="scientific">Maudiozyma saulgeensis</name>
    <dbReference type="NCBI Taxonomy" id="1789683"/>
    <lineage>
        <taxon>Eukaryota</taxon>
        <taxon>Fungi</taxon>
        <taxon>Dikarya</taxon>
        <taxon>Ascomycota</taxon>
        <taxon>Saccharomycotina</taxon>
        <taxon>Saccharomycetes</taxon>
        <taxon>Saccharomycetales</taxon>
        <taxon>Saccharomycetaceae</taxon>
        <taxon>Maudiozyma</taxon>
    </lineage>
</organism>
<dbReference type="PROSITE" id="PS50833">
    <property type="entry name" value="BRIX"/>
    <property type="match status" value="1"/>
</dbReference>
<feature type="region of interest" description="Disordered" evidence="1">
    <location>
        <begin position="404"/>
        <end position="491"/>
    </location>
</feature>
<reference evidence="3 4" key="1">
    <citation type="submission" date="2017-04" db="EMBL/GenBank/DDBJ databases">
        <authorList>
            <person name="Afonso C.L."/>
            <person name="Miller P.J."/>
            <person name="Scott M.A."/>
            <person name="Spackman E."/>
            <person name="Goraichik I."/>
            <person name="Dimitrov K.M."/>
            <person name="Suarez D.L."/>
            <person name="Swayne D.E."/>
        </authorList>
    </citation>
    <scope>NUCLEOTIDE SEQUENCE [LARGE SCALE GENOMIC DNA]</scope>
</reference>
<gene>
    <name evidence="3" type="ORF">KASA_0Q06523G</name>
</gene>
<dbReference type="PANTHER" id="PTHR12661">
    <property type="entry name" value="PETER PAN-RELATED"/>
    <property type="match status" value="1"/>
</dbReference>
<feature type="domain" description="Brix" evidence="2">
    <location>
        <begin position="26"/>
        <end position="374"/>
    </location>
</feature>
<dbReference type="GO" id="GO:0030687">
    <property type="term" value="C:preribosome, large subunit precursor"/>
    <property type="evidence" value="ECO:0007669"/>
    <property type="project" value="TreeGrafter"/>
</dbReference>
<dbReference type="STRING" id="1789683.A0A1X7QXR3"/>
<evidence type="ECO:0000313" key="4">
    <source>
        <dbReference type="Proteomes" id="UP000196158"/>
    </source>
</evidence>